<dbReference type="EMBL" id="CABFOC020000003">
    <property type="protein sequence ID" value="CAH0043120.1"/>
    <property type="molecule type" value="Genomic_DNA"/>
</dbReference>
<dbReference type="SUPFAM" id="SSF55331">
    <property type="entry name" value="Tautomerase/MIF"/>
    <property type="match status" value="1"/>
</dbReference>
<dbReference type="EC" id="5.3.2.1" evidence="9"/>
<protein>
    <recommendedName>
        <fullName evidence="12">L-dopachrome isomerase</fullName>
        <ecNumber evidence="9">5.3.2.1</ecNumber>
        <ecNumber evidence="8">5.3.3.12</ecNumber>
    </recommendedName>
    <alternativeName>
        <fullName evidence="10">L-dopachrome tautomerase</fullName>
    </alternativeName>
    <alternativeName>
        <fullName evidence="11">Phenylpyruvate tautomerase</fullName>
    </alternativeName>
</protein>
<evidence type="ECO:0000256" key="4">
    <source>
        <dbReference type="ARBA" id="ARBA00022525"/>
    </source>
</evidence>
<keyword evidence="15" id="KW-1185">Reference proteome</keyword>
<evidence type="ECO:0000256" key="3">
    <source>
        <dbReference type="ARBA" id="ARBA00022514"/>
    </source>
</evidence>
<dbReference type="Proteomes" id="UP000775872">
    <property type="component" value="Unassembled WGS sequence"/>
</dbReference>
<evidence type="ECO:0000256" key="6">
    <source>
        <dbReference type="ARBA" id="ARBA00036735"/>
    </source>
</evidence>
<keyword evidence="4" id="KW-0964">Secreted</keyword>
<evidence type="ECO:0000313" key="14">
    <source>
        <dbReference type="EMBL" id="CAH0043120.1"/>
    </source>
</evidence>
<evidence type="ECO:0000256" key="10">
    <source>
        <dbReference type="ARBA" id="ARBA00041631"/>
    </source>
</evidence>
<keyword evidence="5" id="KW-0413">Isomerase</keyword>
<dbReference type="InterPro" id="IPR014347">
    <property type="entry name" value="Tautomerase/MIF_sf"/>
</dbReference>
<feature type="region of interest" description="Disordered" evidence="13">
    <location>
        <begin position="1"/>
        <end position="49"/>
    </location>
</feature>
<comment type="caution">
    <text evidence="14">The sequence shown here is derived from an EMBL/GenBank/DDBJ whole genome shotgun (WGS) entry which is preliminary data.</text>
</comment>
<organism evidence="14 15">
    <name type="scientific">Clonostachys solani</name>
    <dbReference type="NCBI Taxonomy" id="160281"/>
    <lineage>
        <taxon>Eukaryota</taxon>
        <taxon>Fungi</taxon>
        <taxon>Dikarya</taxon>
        <taxon>Ascomycota</taxon>
        <taxon>Pezizomycotina</taxon>
        <taxon>Sordariomycetes</taxon>
        <taxon>Hypocreomycetidae</taxon>
        <taxon>Hypocreales</taxon>
        <taxon>Bionectriaceae</taxon>
        <taxon>Clonostachys</taxon>
    </lineage>
</organism>
<dbReference type="PANTHER" id="PTHR11954">
    <property type="entry name" value="D-DOPACHROME DECARBOXYLASE"/>
    <property type="match status" value="1"/>
</dbReference>
<comment type="catalytic activity">
    <reaction evidence="7">
        <text>L-dopachrome = 5,6-dihydroxyindole-2-carboxylate</text>
        <dbReference type="Rhea" id="RHEA:13041"/>
        <dbReference type="ChEBI" id="CHEBI:16875"/>
        <dbReference type="ChEBI" id="CHEBI:57509"/>
        <dbReference type="EC" id="5.3.3.12"/>
    </reaction>
</comment>
<feature type="region of interest" description="Disordered" evidence="13">
    <location>
        <begin position="242"/>
        <end position="353"/>
    </location>
</feature>
<proteinExistence type="inferred from homology"/>
<feature type="compositionally biased region" description="Basic and acidic residues" evidence="13">
    <location>
        <begin position="272"/>
        <end position="301"/>
    </location>
</feature>
<feature type="compositionally biased region" description="Basic and acidic residues" evidence="13">
    <location>
        <begin position="341"/>
        <end position="353"/>
    </location>
</feature>
<reference evidence="15" key="1">
    <citation type="submission" date="2019-06" db="EMBL/GenBank/DDBJ databases">
        <authorList>
            <person name="Broberg M."/>
        </authorList>
    </citation>
    <scope>NUCLEOTIDE SEQUENCE [LARGE SCALE GENOMIC DNA]</scope>
</reference>
<evidence type="ECO:0000313" key="15">
    <source>
        <dbReference type="Proteomes" id="UP000775872"/>
    </source>
</evidence>
<dbReference type="GO" id="GO:0004167">
    <property type="term" value="F:dopachrome isomerase activity"/>
    <property type="evidence" value="ECO:0007669"/>
    <property type="project" value="UniProtKB-EC"/>
</dbReference>
<sequence length="353" mass="39128">MANPVTPTTPSRPLPPRPTQQNREHVRPMTPTGPLTHPALRKVASATTTRLEPVMEGDAKFLREVEKPPPGEQLRRKMSSPALSRHKSRYFERAFGSPRELEEETQHVRAQAIVLAEIKTNVIINDEAAFMSNLASLIARRYDRPITSVAVTVEHGVCMLFSGTFDPAYTITIHAIPSLVQPVTNKRNLALLQHHLECALRVPSSRGLVRFVSVPEDCFGRNGRTVAGDIMEAVGAATLNSLEERTAAPSRTSKKEDFEYTPKSSIPSETKAGARLERMQREETNGDPPGHELEPPPRRSSNEAVGSPARLRGLKNKRSLQFIQSLFNKSSKPSQEATQPHMEDRSNSGDQTK</sequence>
<dbReference type="Pfam" id="PF01187">
    <property type="entry name" value="MIF"/>
    <property type="match status" value="1"/>
</dbReference>
<evidence type="ECO:0000256" key="13">
    <source>
        <dbReference type="SAM" id="MobiDB-lite"/>
    </source>
</evidence>
<evidence type="ECO:0000256" key="8">
    <source>
        <dbReference type="ARBA" id="ARBA00038932"/>
    </source>
</evidence>
<dbReference type="AlphaFoldDB" id="A0A9N9W6U6"/>
<dbReference type="PANTHER" id="PTHR11954:SF6">
    <property type="entry name" value="MACROPHAGE MIGRATION INHIBITORY FACTOR"/>
    <property type="match status" value="1"/>
</dbReference>
<evidence type="ECO:0000256" key="12">
    <source>
        <dbReference type="ARBA" id="ARBA00042730"/>
    </source>
</evidence>
<keyword evidence="3" id="KW-0202">Cytokine</keyword>
<dbReference type="Gene3D" id="3.30.429.10">
    <property type="entry name" value="Macrophage Migration Inhibitory Factor"/>
    <property type="match status" value="1"/>
</dbReference>
<dbReference type="InterPro" id="IPR001398">
    <property type="entry name" value="Macrophage_inhib_fac"/>
</dbReference>
<evidence type="ECO:0000256" key="1">
    <source>
        <dbReference type="ARBA" id="ARBA00004613"/>
    </source>
</evidence>
<dbReference type="OrthoDB" id="255819at2759"/>
<gene>
    <name evidence="14" type="ORF">CSOL1703_00009144</name>
</gene>
<evidence type="ECO:0000256" key="7">
    <source>
        <dbReference type="ARBA" id="ARBA00036823"/>
    </source>
</evidence>
<reference evidence="14 15" key="2">
    <citation type="submission" date="2021-10" db="EMBL/GenBank/DDBJ databases">
        <authorList>
            <person name="Piombo E."/>
        </authorList>
    </citation>
    <scope>NUCLEOTIDE SEQUENCE [LARGE SCALE GENOMIC DNA]</scope>
</reference>
<comment type="subcellular location">
    <subcellularLocation>
        <location evidence="1">Secreted</location>
    </subcellularLocation>
</comment>
<comment type="catalytic activity">
    <reaction evidence="6">
        <text>3-phenylpyruvate = enol-phenylpyruvate</text>
        <dbReference type="Rhea" id="RHEA:17097"/>
        <dbReference type="ChEBI" id="CHEBI:16815"/>
        <dbReference type="ChEBI" id="CHEBI:18005"/>
        <dbReference type="EC" id="5.3.2.1"/>
    </reaction>
</comment>
<feature type="compositionally biased region" description="Polar residues" evidence="13">
    <location>
        <begin position="319"/>
        <end position="338"/>
    </location>
</feature>
<dbReference type="GO" id="GO:0005576">
    <property type="term" value="C:extracellular region"/>
    <property type="evidence" value="ECO:0007669"/>
    <property type="project" value="UniProtKB-SubCell"/>
</dbReference>
<name>A0A9N9W6U6_9HYPO</name>
<dbReference type="GO" id="GO:0050178">
    <property type="term" value="F:phenylpyruvate tautomerase activity"/>
    <property type="evidence" value="ECO:0007669"/>
    <property type="project" value="UniProtKB-EC"/>
</dbReference>
<evidence type="ECO:0000256" key="9">
    <source>
        <dbReference type="ARBA" id="ARBA00039086"/>
    </source>
</evidence>
<comment type="similarity">
    <text evidence="2">Belongs to the MIF family.</text>
</comment>
<evidence type="ECO:0000256" key="5">
    <source>
        <dbReference type="ARBA" id="ARBA00023235"/>
    </source>
</evidence>
<dbReference type="EC" id="5.3.3.12" evidence="8"/>
<evidence type="ECO:0000256" key="2">
    <source>
        <dbReference type="ARBA" id="ARBA00005851"/>
    </source>
</evidence>
<accession>A0A9N9W6U6</accession>
<evidence type="ECO:0000256" key="11">
    <source>
        <dbReference type="ARBA" id="ARBA00041912"/>
    </source>
</evidence>